<evidence type="ECO:0008006" key="4">
    <source>
        <dbReference type="Google" id="ProtNLM"/>
    </source>
</evidence>
<protein>
    <recommendedName>
        <fullName evidence="4">DUF599 domain-containing protein</fullName>
    </recommendedName>
</protein>
<evidence type="ECO:0000256" key="1">
    <source>
        <dbReference type="SAM" id="Phobius"/>
    </source>
</evidence>
<feature type="transmembrane region" description="Helical" evidence="1">
    <location>
        <begin position="6"/>
        <end position="27"/>
    </location>
</feature>
<dbReference type="RefSeq" id="WP_087110101.1">
    <property type="nucleotide sequence ID" value="NZ_CBCSCN010000003.1"/>
</dbReference>
<feature type="transmembrane region" description="Helical" evidence="1">
    <location>
        <begin position="68"/>
        <end position="89"/>
    </location>
</feature>
<feature type="transmembrane region" description="Helical" evidence="1">
    <location>
        <begin position="183"/>
        <end position="212"/>
    </location>
</feature>
<name>A0A1X7AJY8_9GAMM</name>
<dbReference type="Pfam" id="PF04654">
    <property type="entry name" value="DUF599"/>
    <property type="match status" value="1"/>
</dbReference>
<accession>A0A1X7AJY8</accession>
<dbReference type="AlphaFoldDB" id="A0A1X7AJY8"/>
<dbReference type="InterPro" id="IPR006747">
    <property type="entry name" value="DUF599"/>
</dbReference>
<keyword evidence="1" id="KW-0812">Transmembrane</keyword>
<gene>
    <name evidence="2" type="ORF">EHSB41UT_02364</name>
</gene>
<keyword evidence="1" id="KW-1133">Transmembrane helix</keyword>
<reference evidence="2 3" key="1">
    <citation type="submission" date="2017-03" db="EMBL/GenBank/DDBJ databases">
        <authorList>
            <person name="Afonso C.L."/>
            <person name="Miller P.J."/>
            <person name="Scott M.A."/>
            <person name="Spackman E."/>
            <person name="Goraichik I."/>
            <person name="Dimitrov K.M."/>
            <person name="Suarez D.L."/>
            <person name="Swayne D.E."/>
        </authorList>
    </citation>
    <scope>NUCLEOTIDE SEQUENCE [LARGE SCALE GENOMIC DNA]</scope>
    <source>
        <strain evidence="2">SB41UT1</strain>
    </source>
</reference>
<dbReference type="OrthoDB" id="8524743at2"/>
<dbReference type="PANTHER" id="PTHR31881:SF6">
    <property type="entry name" value="OS09G0494600 PROTEIN"/>
    <property type="match status" value="1"/>
</dbReference>
<evidence type="ECO:0000313" key="2">
    <source>
        <dbReference type="EMBL" id="SMA47292.1"/>
    </source>
</evidence>
<proteinExistence type="predicted"/>
<sequence length="231" mass="26093">MHGLDALALGWMLLIWVGYTLIANYLARSHTCLASVLFLYRKQWMLSMLRRDNRIADASCLDQLRSSVSFFASTTILIIAGLATGMAASEQGLVVLSYLPLADTNTHEVWEYKILAMTAIFIYGFFEFSWSLRLYNYCAVLIGSAPLIRQAHENKASANAFSETAARSLSTAAKHFNYGLRAYYFGLATLAWFVSVWWFLLMATGVVLLLYLREFHSRVLKTLAYSSMEES</sequence>
<organism evidence="2 3">
    <name type="scientific">Parendozoicomonas haliclonae</name>
    <dbReference type="NCBI Taxonomy" id="1960125"/>
    <lineage>
        <taxon>Bacteria</taxon>
        <taxon>Pseudomonadati</taxon>
        <taxon>Pseudomonadota</taxon>
        <taxon>Gammaproteobacteria</taxon>
        <taxon>Oceanospirillales</taxon>
        <taxon>Endozoicomonadaceae</taxon>
        <taxon>Parendozoicomonas</taxon>
    </lineage>
</organism>
<dbReference type="PANTHER" id="PTHR31881">
    <property type="match status" value="1"/>
</dbReference>
<feature type="transmembrane region" description="Helical" evidence="1">
    <location>
        <begin position="109"/>
        <end position="126"/>
    </location>
</feature>
<keyword evidence="3" id="KW-1185">Reference proteome</keyword>
<dbReference type="Proteomes" id="UP000196573">
    <property type="component" value="Unassembled WGS sequence"/>
</dbReference>
<evidence type="ECO:0000313" key="3">
    <source>
        <dbReference type="Proteomes" id="UP000196573"/>
    </source>
</evidence>
<keyword evidence="1" id="KW-0472">Membrane</keyword>
<dbReference type="EMBL" id="FWPT01000005">
    <property type="protein sequence ID" value="SMA47292.1"/>
    <property type="molecule type" value="Genomic_DNA"/>
</dbReference>